<dbReference type="EMBL" id="LKEB01000005">
    <property type="protein sequence ID" value="ROW16501.1"/>
    <property type="molecule type" value="Genomic_DNA"/>
</dbReference>
<keyword evidence="4" id="KW-1185">Reference proteome</keyword>
<feature type="region of interest" description="Disordered" evidence="1">
    <location>
        <begin position="442"/>
        <end position="473"/>
    </location>
</feature>
<dbReference type="OrthoDB" id="5336565at2759"/>
<organism evidence="3 4">
    <name type="scientific">Cytospora leucostoma</name>
    <dbReference type="NCBI Taxonomy" id="1230097"/>
    <lineage>
        <taxon>Eukaryota</taxon>
        <taxon>Fungi</taxon>
        <taxon>Dikarya</taxon>
        <taxon>Ascomycota</taxon>
        <taxon>Pezizomycotina</taxon>
        <taxon>Sordariomycetes</taxon>
        <taxon>Sordariomycetidae</taxon>
        <taxon>Diaporthales</taxon>
        <taxon>Cytosporaceae</taxon>
        <taxon>Cytospora</taxon>
    </lineage>
</organism>
<feature type="region of interest" description="Disordered" evidence="1">
    <location>
        <begin position="1"/>
        <end position="50"/>
    </location>
</feature>
<dbReference type="InParanoid" id="A0A423XJ98"/>
<sequence>MARSQKRQRADEASQDGGLAKARKKDEINPLHSATRTHRDRDQFALGHHDSSSWQYPPEFWDRLSTVPLIHEALEEHDRRRRSQPSFPPPPTGLAQDLAPTAPKELARFARHGGPDLCDLRGYSAPATSNINHRPAIAIAIASAMSSTRNRATRSIDPLTAPTTYGTTNISKSSTPYHRAFEQHLTDHAIHSDWRSRQPGLGELLAALASPRPSLSLSGFSDSAFRTFRENDSQAMDEEDVSRHVLPAITGVKQNDHPCAINPRFANLEPLTDGTITPAQPDMYYGAYPEQLNPSIRNELHRHIVPSTMGDKPIAPNFFLECKGPTGSLAVATRQARYDGALGARAMHSLQNYGAEEPVYDGNAYAFSSIYHGGQLKLYAHHVTAPTAPREQPEYHMTLLRVFATIDTRERFLEGATAFRNLCDLARQYRDTFIQTANSRTQSGAVVAQNNLPTAEEQADGGLSYDKDHPGRH</sequence>
<dbReference type="Pfam" id="PF25545">
    <property type="entry name" value="DUF7924"/>
    <property type="match status" value="1"/>
</dbReference>
<dbReference type="InterPro" id="IPR057684">
    <property type="entry name" value="DUF7924"/>
</dbReference>
<proteinExistence type="predicted"/>
<feature type="region of interest" description="Disordered" evidence="1">
    <location>
        <begin position="75"/>
        <end position="98"/>
    </location>
</feature>
<dbReference type="STRING" id="1230097.A0A423XJ98"/>
<dbReference type="Proteomes" id="UP000285146">
    <property type="component" value="Unassembled WGS sequence"/>
</dbReference>
<evidence type="ECO:0000259" key="2">
    <source>
        <dbReference type="Pfam" id="PF25545"/>
    </source>
</evidence>
<evidence type="ECO:0000313" key="4">
    <source>
        <dbReference type="Proteomes" id="UP000285146"/>
    </source>
</evidence>
<gene>
    <name evidence="3" type="ORF">VPNG_02890</name>
</gene>
<name>A0A423XJ98_9PEZI</name>
<comment type="caution">
    <text evidence="3">The sequence shown here is derived from an EMBL/GenBank/DDBJ whole genome shotgun (WGS) entry which is preliminary data.</text>
</comment>
<reference evidence="3 4" key="1">
    <citation type="submission" date="2015-09" db="EMBL/GenBank/DDBJ databases">
        <title>Host preference determinants of Valsa canker pathogens revealed by comparative genomics.</title>
        <authorList>
            <person name="Yin Z."/>
            <person name="Huang L."/>
        </authorList>
    </citation>
    <scope>NUCLEOTIDE SEQUENCE [LARGE SCALE GENOMIC DNA]</scope>
    <source>
        <strain evidence="3 4">SXYLt</strain>
    </source>
</reference>
<feature type="compositionally biased region" description="Polar residues" evidence="1">
    <location>
        <begin position="442"/>
        <end position="453"/>
    </location>
</feature>
<feature type="domain" description="DUF7924" evidence="2">
    <location>
        <begin position="266"/>
        <end position="426"/>
    </location>
</feature>
<evidence type="ECO:0000313" key="3">
    <source>
        <dbReference type="EMBL" id="ROW16501.1"/>
    </source>
</evidence>
<protein>
    <recommendedName>
        <fullName evidence="2">DUF7924 domain-containing protein</fullName>
    </recommendedName>
</protein>
<evidence type="ECO:0000256" key="1">
    <source>
        <dbReference type="SAM" id="MobiDB-lite"/>
    </source>
</evidence>
<dbReference type="AlphaFoldDB" id="A0A423XJ98"/>
<accession>A0A423XJ98</accession>
<feature type="compositionally biased region" description="Basic and acidic residues" evidence="1">
    <location>
        <begin position="37"/>
        <end position="50"/>
    </location>
</feature>